<feature type="region of interest" description="Disordered" evidence="2">
    <location>
        <begin position="1"/>
        <end position="107"/>
    </location>
</feature>
<feature type="domain" description="LytR/CpsA/Psr regulator C-terminal" evidence="5">
    <location>
        <begin position="461"/>
        <end position="550"/>
    </location>
</feature>
<evidence type="ECO:0000256" key="2">
    <source>
        <dbReference type="SAM" id="MobiDB-lite"/>
    </source>
</evidence>
<organism evidence="6 7">
    <name type="scientific">Streptomyces smaragdinus</name>
    <dbReference type="NCBI Taxonomy" id="2585196"/>
    <lineage>
        <taxon>Bacteria</taxon>
        <taxon>Bacillati</taxon>
        <taxon>Actinomycetota</taxon>
        <taxon>Actinomycetes</taxon>
        <taxon>Kitasatosporales</taxon>
        <taxon>Streptomycetaceae</taxon>
        <taxon>Streptomyces</taxon>
    </lineage>
</organism>
<evidence type="ECO:0000313" key="7">
    <source>
        <dbReference type="Proteomes" id="UP000466345"/>
    </source>
</evidence>
<keyword evidence="3" id="KW-0812">Transmembrane</keyword>
<accession>A0A7K0CRF7</accession>
<dbReference type="PANTHER" id="PTHR33392:SF6">
    <property type="entry name" value="POLYISOPRENYL-TEICHOIC ACID--PEPTIDOGLYCAN TEICHOIC ACID TRANSFERASE TAGU"/>
    <property type="match status" value="1"/>
</dbReference>
<sequence length="579" mass="61489">MDPADQWVYNPNTGSYEMRLQPPAPRGAPRQETSYGHGTHGTARPTVPRQRETAAPPGPRRRGDTGAPPGSRRRRPEGLQPDGPDGPDRDGPRPSRRRGKAPQSGKRKALKITAITLGVVLVAGAGGAYYLWQRLNGNIGSTEVYGEDNSAVTKGPVNILVMGTDKRSGKGNESYGDKNSVGHADTTLLFHVAEDRSNATVLSIPRDMITDIPDCKIKDEETGDWKTVPGTPADYGNSTPRFNESLGQSGRDAGCTWKTVEKITGLQVTHFMLADFNAVKELSTAVGGVEVCLAKPINDEKSHLNLPAGKHTVQGEQALAFVRTRHSVGFGSDLSRIEIQQQFLGSLIREMKSGDTLTNPKKLFKLADAATKSLTVDSGIDDINSLKKLAQDLGKVPQKNITFITLPVLDNPEEPEGGKATVVIDEAKAPPVLKMMQGDVSFTEVKKKEKAAAAKKADPADVSVKVQNGGDVPGAATDTADWLLDKGVGSAEQAGNDPEKPAKTTLTYAPDQQSQANTVAALMGLPKSALKKDAEAPAGEPMLLTLGADFTAPGTPIAAPDKVPDGVQQANANEQKCAK</sequence>
<feature type="domain" description="Cell envelope-related transcriptional attenuator" evidence="4">
    <location>
        <begin position="183"/>
        <end position="353"/>
    </location>
</feature>
<evidence type="ECO:0000256" key="1">
    <source>
        <dbReference type="ARBA" id="ARBA00006068"/>
    </source>
</evidence>
<dbReference type="InterPro" id="IPR050922">
    <property type="entry name" value="LytR/CpsA/Psr_CW_biosynth"/>
</dbReference>
<keyword evidence="7" id="KW-1185">Reference proteome</keyword>
<dbReference type="InterPro" id="IPR004474">
    <property type="entry name" value="LytR_CpsA_psr"/>
</dbReference>
<feature type="region of interest" description="Disordered" evidence="2">
    <location>
        <begin position="451"/>
        <end position="478"/>
    </location>
</feature>
<evidence type="ECO:0000256" key="3">
    <source>
        <dbReference type="SAM" id="Phobius"/>
    </source>
</evidence>
<feature type="compositionally biased region" description="Polar residues" evidence="2">
    <location>
        <begin position="568"/>
        <end position="579"/>
    </location>
</feature>
<evidence type="ECO:0000313" key="6">
    <source>
        <dbReference type="EMBL" id="MQY16077.1"/>
    </source>
</evidence>
<comment type="similarity">
    <text evidence="1">Belongs to the LytR/CpsA/Psr (LCP) family.</text>
</comment>
<dbReference type="InterPro" id="IPR027381">
    <property type="entry name" value="LytR/CpsA/Psr_C"/>
</dbReference>
<dbReference type="Proteomes" id="UP000466345">
    <property type="component" value="Unassembled WGS sequence"/>
</dbReference>
<reference evidence="6 7" key="1">
    <citation type="submission" date="2019-10" db="EMBL/GenBank/DDBJ databases">
        <title>Streptomyces smaragdinus sp. nov. and Streptomyces fabii sp. nov., isolated from the gut of fungus growing-termite Macrotermes natalensis.</title>
        <authorList>
            <person name="Schwitalla J."/>
            <person name="Benndorf R."/>
            <person name="Martin K."/>
            <person name="De Beer W."/>
            <person name="Kaster A.-K."/>
            <person name="Vollmers J."/>
            <person name="Poulsen M."/>
            <person name="Beemelmanns C."/>
        </authorList>
    </citation>
    <scope>NUCLEOTIDE SEQUENCE [LARGE SCALE GENOMIC DNA]</scope>
    <source>
        <strain evidence="6 7">RB5</strain>
    </source>
</reference>
<evidence type="ECO:0000259" key="4">
    <source>
        <dbReference type="Pfam" id="PF03816"/>
    </source>
</evidence>
<proteinExistence type="inferred from homology"/>
<keyword evidence="3" id="KW-1133">Transmembrane helix</keyword>
<evidence type="ECO:0000259" key="5">
    <source>
        <dbReference type="Pfam" id="PF13399"/>
    </source>
</evidence>
<feature type="region of interest" description="Disordered" evidence="2">
    <location>
        <begin position="546"/>
        <end position="579"/>
    </location>
</feature>
<dbReference type="EMBL" id="WEGJ01000044">
    <property type="protein sequence ID" value="MQY16077.1"/>
    <property type="molecule type" value="Genomic_DNA"/>
</dbReference>
<feature type="transmembrane region" description="Helical" evidence="3">
    <location>
        <begin position="112"/>
        <end position="132"/>
    </location>
</feature>
<keyword evidence="3" id="KW-0472">Membrane</keyword>
<protein>
    <submittedName>
        <fullName evidence="6">Transcriptional regulator LytR</fullName>
    </submittedName>
</protein>
<dbReference type="PANTHER" id="PTHR33392">
    <property type="entry name" value="POLYISOPRENYL-TEICHOIC ACID--PEPTIDOGLYCAN TEICHOIC ACID TRANSFERASE TAGU"/>
    <property type="match status" value="1"/>
</dbReference>
<comment type="caution">
    <text evidence="6">The sequence shown here is derived from an EMBL/GenBank/DDBJ whole genome shotgun (WGS) entry which is preliminary data.</text>
</comment>
<dbReference type="AlphaFoldDB" id="A0A7K0CRF7"/>
<dbReference type="Pfam" id="PF03816">
    <property type="entry name" value="LytR_cpsA_psr"/>
    <property type="match status" value="1"/>
</dbReference>
<feature type="compositionally biased region" description="Basic residues" evidence="2">
    <location>
        <begin position="94"/>
        <end position="107"/>
    </location>
</feature>
<dbReference type="Gene3D" id="3.30.70.2390">
    <property type="match status" value="1"/>
</dbReference>
<dbReference type="Gene3D" id="3.40.630.190">
    <property type="entry name" value="LCP protein"/>
    <property type="match status" value="1"/>
</dbReference>
<dbReference type="NCBIfam" id="TIGR00350">
    <property type="entry name" value="lytR_cpsA_psr"/>
    <property type="match status" value="1"/>
</dbReference>
<dbReference type="Pfam" id="PF13399">
    <property type="entry name" value="LytR_C"/>
    <property type="match status" value="1"/>
</dbReference>
<name>A0A7K0CRF7_9ACTN</name>
<gene>
    <name evidence="6" type="primary">lytR_6</name>
    <name evidence="6" type="ORF">SRB5_62690</name>
</gene>